<gene>
    <name evidence="2" type="ordered locus">Sez_0502</name>
</gene>
<feature type="transmembrane region" description="Helical" evidence="1">
    <location>
        <begin position="17"/>
        <end position="35"/>
    </location>
</feature>
<evidence type="ECO:0000313" key="3">
    <source>
        <dbReference type="Proteomes" id="UP000001873"/>
    </source>
</evidence>
<sequence length="43" mass="5027">MSDIVTHQQGLYKARKALLLGLIRLMVFITHELYAKAWRLVND</sequence>
<keyword evidence="1" id="KW-1133">Transmembrane helix</keyword>
<keyword evidence="1" id="KW-0812">Transmembrane</keyword>
<dbReference type="HOGENOM" id="CLU_3240032_0_0_9"/>
<organism evidence="2 3">
    <name type="scientific">Streptococcus equi subsp. zooepidemicus (strain MGCS10565)</name>
    <dbReference type="NCBI Taxonomy" id="552526"/>
    <lineage>
        <taxon>Bacteria</taxon>
        <taxon>Bacillati</taxon>
        <taxon>Bacillota</taxon>
        <taxon>Bacilli</taxon>
        <taxon>Lactobacillales</taxon>
        <taxon>Streptococcaceae</taxon>
        <taxon>Streptococcus</taxon>
    </lineage>
</organism>
<accession>B4U1K7</accession>
<dbReference type="AlphaFoldDB" id="B4U1K7"/>
<keyword evidence="1" id="KW-0472">Membrane</keyword>
<dbReference type="KEGG" id="sez:Sez_0502"/>
<protein>
    <submittedName>
        <fullName evidence="2">Uncharacterized protein</fullName>
    </submittedName>
</protein>
<name>B4U1K7_STREM</name>
<dbReference type="Proteomes" id="UP000001873">
    <property type="component" value="Chromosome"/>
</dbReference>
<evidence type="ECO:0000256" key="1">
    <source>
        <dbReference type="SAM" id="Phobius"/>
    </source>
</evidence>
<proteinExistence type="predicted"/>
<reference evidence="2 3" key="1">
    <citation type="journal article" date="2008" name="PLoS ONE">
        <title>Genome sequence of a lancefield group C Streptococcus zooepidemicus strain causing epidemic nephritis: new information about an old disease.</title>
        <authorList>
            <person name="Beres S.B."/>
            <person name="Sesso R."/>
            <person name="Pinto S.W.L."/>
            <person name="Hoe N.P."/>
            <person name="Porcella S.F."/>
            <person name="Deleo F.R."/>
            <person name="Musser J.M."/>
        </authorList>
    </citation>
    <scope>NUCLEOTIDE SEQUENCE [LARGE SCALE GENOMIC DNA]</scope>
    <source>
        <strain evidence="2 3">MGCS10565</strain>
    </source>
</reference>
<dbReference type="EMBL" id="CP001129">
    <property type="protein sequence ID" value="ACG61874.1"/>
    <property type="molecule type" value="Genomic_DNA"/>
</dbReference>
<evidence type="ECO:0000313" key="2">
    <source>
        <dbReference type="EMBL" id="ACG61874.1"/>
    </source>
</evidence>